<feature type="region of interest" description="Disordered" evidence="1">
    <location>
        <begin position="49"/>
        <end position="99"/>
    </location>
</feature>
<dbReference type="Proteomes" id="UP000255082">
    <property type="component" value="Unassembled WGS sequence"/>
</dbReference>
<protein>
    <submittedName>
        <fullName evidence="2">Uncharacterized protein</fullName>
    </submittedName>
</protein>
<dbReference type="AlphaFoldDB" id="A0A378X2G6"/>
<dbReference type="OrthoDB" id="10004423at2"/>
<dbReference type="RefSeq" id="WP_062962856.1">
    <property type="nucleotide sequence ID" value="NZ_JAJFOE010000001.1"/>
</dbReference>
<reference evidence="2 3" key="1">
    <citation type="submission" date="2018-06" db="EMBL/GenBank/DDBJ databases">
        <authorList>
            <consortium name="Pathogen Informatics"/>
            <person name="Doyle S."/>
        </authorList>
    </citation>
    <scope>NUCLEOTIDE SEQUENCE [LARGE SCALE GENOMIC DNA]</scope>
    <source>
        <strain evidence="2 3">NCTC13184</strain>
    </source>
</reference>
<accession>A0A378X2G6</accession>
<organism evidence="2 3">
    <name type="scientific">Nocardia africana</name>
    <dbReference type="NCBI Taxonomy" id="134964"/>
    <lineage>
        <taxon>Bacteria</taxon>
        <taxon>Bacillati</taxon>
        <taxon>Actinomycetota</taxon>
        <taxon>Actinomycetes</taxon>
        <taxon>Mycobacteriales</taxon>
        <taxon>Nocardiaceae</taxon>
        <taxon>Nocardia</taxon>
    </lineage>
</organism>
<gene>
    <name evidence="2" type="ORF">NCTC13184_05757</name>
</gene>
<evidence type="ECO:0000256" key="1">
    <source>
        <dbReference type="SAM" id="MobiDB-lite"/>
    </source>
</evidence>
<evidence type="ECO:0000313" key="3">
    <source>
        <dbReference type="Proteomes" id="UP000255082"/>
    </source>
</evidence>
<name>A0A378X2G6_9NOCA</name>
<dbReference type="EMBL" id="UGRU01000001">
    <property type="protein sequence ID" value="SUA47217.1"/>
    <property type="molecule type" value="Genomic_DNA"/>
</dbReference>
<evidence type="ECO:0000313" key="2">
    <source>
        <dbReference type="EMBL" id="SUA47217.1"/>
    </source>
</evidence>
<proteinExistence type="predicted"/>
<sequence>MRELERDAGLARRYEAANEAGLPLSMAGRLVGTTREELIADAQALKAQIGGVTTDPATPPVPPTPKPDRRQGGGNHNATGGSMAAGRDEYRARKQQNSK</sequence>